<keyword evidence="9" id="KW-0804">Transcription</keyword>
<feature type="compositionally biased region" description="Basic and acidic residues" evidence="13">
    <location>
        <begin position="204"/>
        <end position="214"/>
    </location>
</feature>
<evidence type="ECO:0000256" key="9">
    <source>
        <dbReference type="ARBA" id="ARBA00023163"/>
    </source>
</evidence>
<evidence type="ECO:0000256" key="4">
    <source>
        <dbReference type="ARBA" id="ARBA00022771"/>
    </source>
</evidence>
<evidence type="ECO:0000256" key="7">
    <source>
        <dbReference type="ARBA" id="ARBA00023004"/>
    </source>
</evidence>
<dbReference type="PROSITE" id="PS51184">
    <property type="entry name" value="JMJC"/>
    <property type="match status" value="1"/>
</dbReference>
<evidence type="ECO:0000256" key="10">
    <source>
        <dbReference type="ARBA" id="ARBA00023242"/>
    </source>
</evidence>
<feature type="region of interest" description="Disordered" evidence="13">
    <location>
        <begin position="128"/>
        <end position="216"/>
    </location>
</feature>
<dbReference type="GO" id="GO:0031490">
    <property type="term" value="F:chromatin DNA binding"/>
    <property type="evidence" value="ECO:0007669"/>
    <property type="project" value="TreeGrafter"/>
</dbReference>
<evidence type="ECO:0000259" key="14">
    <source>
        <dbReference type="PROSITE" id="PS50089"/>
    </source>
</evidence>
<keyword evidence="8" id="KW-0805">Transcription regulation</keyword>
<evidence type="ECO:0000256" key="13">
    <source>
        <dbReference type="SAM" id="MobiDB-lite"/>
    </source>
</evidence>
<evidence type="ECO:0000313" key="16">
    <source>
        <dbReference type="EMBL" id="MCL7032511.1"/>
    </source>
</evidence>
<dbReference type="Pfam" id="PF02373">
    <property type="entry name" value="JmjC"/>
    <property type="match status" value="1"/>
</dbReference>
<dbReference type="Gene3D" id="2.60.120.650">
    <property type="entry name" value="Cupin"/>
    <property type="match status" value="1"/>
</dbReference>
<keyword evidence="10" id="KW-0539">Nucleus</keyword>
<feature type="region of interest" description="Disordered" evidence="13">
    <location>
        <begin position="68"/>
        <end position="88"/>
    </location>
</feature>
<dbReference type="CDD" id="cd02208">
    <property type="entry name" value="cupin_RmlC-like"/>
    <property type="match status" value="1"/>
</dbReference>
<dbReference type="GO" id="GO:0016491">
    <property type="term" value="F:oxidoreductase activity"/>
    <property type="evidence" value="ECO:0007669"/>
    <property type="project" value="UniProtKB-KW"/>
</dbReference>
<evidence type="ECO:0000256" key="2">
    <source>
        <dbReference type="ARBA" id="ARBA00006801"/>
    </source>
</evidence>
<evidence type="ECO:0000256" key="1">
    <source>
        <dbReference type="ARBA" id="ARBA00004123"/>
    </source>
</evidence>
<keyword evidence="7" id="KW-0408">Iron</keyword>
<comment type="function">
    <text evidence="11">May function as histone H3 lysine demethylase and be involved in regulation of gene expression.</text>
</comment>
<evidence type="ECO:0000256" key="12">
    <source>
        <dbReference type="PROSITE-ProRule" id="PRU00175"/>
    </source>
</evidence>
<comment type="similarity">
    <text evidence="2">Belongs to the JARID1 histone demethylase family.</text>
</comment>
<dbReference type="GO" id="GO:0003712">
    <property type="term" value="F:transcription coregulator activity"/>
    <property type="evidence" value="ECO:0007669"/>
    <property type="project" value="TreeGrafter"/>
</dbReference>
<dbReference type="EMBL" id="JAJJMA010124309">
    <property type="protein sequence ID" value="MCL7032511.1"/>
    <property type="molecule type" value="Genomic_DNA"/>
</dbReference>
<dbReference type="SMART" id="SM00558">
    <property type="entry name" value="JmjC"/>
    <property type="match status" value="1"/>
</dbReference>
<evidence type="ECO:0000256" key="8">
    <source>
        <dbReference type="ARBA" id="ARBA00023015"/>
    </source>
</evidence>
<dbReference type="Pfam" id="PF10497">
    <property type="entry name" value="zf-4CXXC_R1"/>
    <property type="match status" value="1"/>
</dbReference>
<dbReference type="GO" id="GO:0008270">
    <property type="term" value="F:zinc ion binding"/>
    <property type="evidence" value="ECO:0007669"/>
    <property type="project" value="UniProtKB-KW"/>
</dbReference>
<dbReference type="GO" id="GO:0000785">
    <property type="term" value="C:chromatin"/>
    <property type="evidence" value="ECO:0007669"/>
    <property type="project" value="TreeGrafter"/>
</dbReference>
<gene>
    <name evidence="16" type="ORF">MKW94_020293</name>
</gene>
<comment type="subcellular location">
    <subcellularLocation>
        <location evidence="1">Nucleus</location>
    </subcellularLocation>
</comment>
<name>A0AA41V6F7_PAPNU</name>
<dbReference type="InterPro" id="IPR003347">
    <property type="entry name" value="JmjC_dom"/>
</dbReference>
<organism evidence="16 17">
    <name type="scientific">Papaver nudicaule</name>
    <name type="common">Iceland poppy</name>
    <dbReference type="NCBI Taxonomy" id="74823"/>
    <lineage>
        <taxon>Eukaryota</taxon>
        <taxon>Viridiplantae</taxon>
        <taxon>Streptophyta</taxon>
        <taxon>Embryophyta</taxon>
        <taxon>Tracheophyta</taxon>
        <taxon>Spermatophyta</taxon>
        <taxon>Magnoliopsida</taxon>
        <taxon>Ranunculales</taxon>
        <taxon>Papaveraceae</taxon>
        <taxon>Papaveroideae</taxon>
        <taxon>Papaver</taxon>
    </lineage>
</organism>
<dbReference type="GO" id="GO:0006357">
    <property type="term" value="P:regulation of transcription by RNA polymerase II"/>
    <property type="evidence" value="ECO:0007669"/>
    <property type="project" value="TreeGrafter"/>
</dbReference>
<dbReference type="InterPro" id="IPR045109">
    <property type="entry name" value="LSDs-like"/>
</dbReference>
<dbReference type="InterPro" id="IPR018866">
    <property type="entry name" value="Znf-4CXXC_R1"/>
</dbReference>
<evidence type="ECO:0000259" key="15">
    <source>
        <dbReference type="PROSITE" id="PS51184"/>
    </source>
</evidence>
<dbReference type="GO" id="GO:0000118">
    <property type="term" value="C:histone deacetylase complex"/>
    <property type="evidence" value="ECO:0007669"/>
    <property type="project" value="TreeGrafter"/>
</dbReference>
<evidence type="ECO:0000256" key="6">
    <source>
        <dbReference type="ARBA" id="ARBA00023002"/>
    </source>
</evidence>
<evidence type="ECO:0000256" key="11">
    <source>
        <dbReference type="ARBA" id="ARBA00060112"/>
    </source>
</evidence>
<protein>
    <submittedName>
        <fullName evidence="16">Uncharacterized protein</fullName>
    </submittedName>
</protein>
<evidence type="ECO:0000256" key="3">
    <source>
        <dbReference type="ARBA" id="ARBA00022723"/>
    </source>
</evidence>
<dbReference type="PANTHER" id="PTHR12549">
    <property type="entry name" value="JMJC DOMAIN-CONTAINING HISTONE DEMETHYLATION PROTEIN"/>
    <property type="match status" value="1"/>
</dbReference>
<keyword evidence="5" id="KW-0862">Zinc</keyword>
<dbReference type="AlphaFoldDB" id="A0AA41V6F7"/>
<comment type="caution">
    <text evidence="16">The sequence shown here is derived from an EMBL/GenBank/DDBJ whole genome shotgun (WGS) entry which is preliminary data.</text>
</comment>
<proteinExistence type="inferred from homology"/>
<evidence type="ECO:0000256" key="5">
    <source>
        <dbReference type="ARBA" id="ARBA00022833"/>
    </source>
</evidence>
<dbReference type="InterPro" id="IPR001841">
    <property type="entry name" value="Znf_RING"/>
</dbReference>
<reference evidence="16" key="1">
    <citation type="submission" date="2022-03" db="EMBL/GenBank/DDBJ databases">
        <title>A functionally conserved STORR gene fusion in Papaver species that diverged 16.8 million years ago.</title>
        <authorList>
            <person name="Catania T."/>
        </authorList>
    </citation>
    <scope>NUCLEOTIDE SEQUENCE</scope>
    <source>
        <strain evidence="16">S-191538</strain>
    </source>
</reference>
<keyword evidence="4 12" id="KW-0863">Zinc-finger</keyword>
<feature type="domain" description="JmjC" evidence="15">
    <location>
        <begin position="644"/>
        <end position="880"/>
    </location>
</feature>
<feature type="compositionally biased region" description="Low complexity" evidence="13">
    <location>
        <begin position="169"/>
        <end position="192"/>
    </location>
</feature>
<dbReference type="PROSITE" id="PS50089">
    <property type="entry name" value="ZF_RING_2"/>
    <property type="match status" value="1"/>
</dbReference>
<keyword evidence="6" id="KW-0560">Oxidoreductase</keyword>
<sequence>MAILAQANSMQSLIHTSEVVGCFTMGIKKLKGFSVTQKRTSISRKRKIVDFHVPKKELRRQRCARKMVLSDDSEEEQLPPKKIRERQSFKGTKVKMVLSDESEEEQLPPKKIGEPQSFKAAKVKLVLSDESEEEQLPPKKKRVGLSFDSEEVTRPSRRSRCSEERNSDPESLTSSSTISDSSPSSSSITLNEENIVTARRMRKAKDTPNKNGERKRVRCHQCNRNDRRIVVPCGNCRQSFYCIQCIKHWYPEISEAEIAESCPLCRGKCNCNICLIKHGDFKSTQGDVIKPKKIQHAQYLVRSLLPFLKQIHEEQSLEMEIEAGIRGISSADIQLTEAPFYSDERVYCNNCATSIVDLHRSCPKCTYELCLSCCREIREGNLLGGADEVSYNYLFRGFEYMHGGDPLPDSFDVDVKRCMDKVETFTKWYAHDDGAIPCPPKEMGGCGNPILELKRIWPSSWIPDLEIKAEEVARNYEVGCGALTRYNSITAKDEMLRAASSREQPGDNSLYCPSMDILNEDELVNFQKHWTKGEPVIVRNVLERTSGLSWEPAVMLRAMSCNVDMETGEELSEVKVIDCLSGCEVQISAQQFFKGYTVGRAYKNSWPEMLKLKDWPPSAKFEDYLPRHSDEFITALPFQEYTDPTHGLLNLAVKLPDECIKPDMGPKTYIAYGIAEELGRGDSVTKLHCDMSDAVNILTHTSEVVLTEEQRSIVQMQKKKHRAQDARERPCPLDQENQHCNIAAETNGPLDDDDITDPTFGEESGSALWDIFRREDVPKLQTYLRNHYKEFRHTYCSPVEKVVHPIHDQTFYLTIAHKRRLKEEFGIEPWTFEQKRGEAVFIPAGCPHQVRNLKSCTKVALDFVSPENVGECFRLTEEFRKLPKNHRAREDKLEIKKITLHAINQAVKDLEDLACSKE</sequence>
<dbReference type="Proteomes" id="UP001177140">
    <property type="component" value="Unassembled WGS sequence"/>
</dbReference>
<accession>A0AA41V6F7</accession>
<dbReference type="SUPFAM" id="SSF51197">
    <property type="entry name" value="Clavaminate synthase-like"/>
    <property type="match status" value="1"/>
</dbReference>
<keyword evidence="3" id="KW-0479">Metal-binding</keyword>
<keyword evidence="17" id="KW-1185">Reference proteome</keyword>
<dbReference type="GO" id="GO:0032454">
    <property type="term" value="F:histone H3K9 demethylase activity"/>
    <property type="evidence" value="ECO:0007669"/>
    <property type="project" value="InterPro"/>
</dbReference>
<dbReference type="PANTHER" id="PTHR12549:SF37">
    <property type="entry name" value="LYSINE-SPECIFIC DEMETHYLASE JMJ26"/>
    <property type="match status" value="1"/>
</dbReference>
<feature type="domain" description="RING-type" evidence="14">
    <location>
        <begin position="219"/>
        <end position="266"/>
    </location>
</feature>
<evidence type="ECO:0000313" key="17">
    <source>
        <dbReference type="Proteomes" id="UP001177140"/>
    </source>
</evidence>
<dbReference type="FunFam" id="2.60.120.650:FF:000026">
    <property type="entry name" value="Transcription factor jumonji domain-containing protein"/>
    <property type="match status" value="1"/>
</dbReference>